<organism evidence="2">
    <name type="scientific">Cyprinus carpio</name>
    <name type="common">Common carp</name>
    <dbReference type="NCBI Taxonomy" id="7962"/>
    <lineage>
        <taxon>Eukaryota</taxon>
        <taxon>Metazoa</taxon>
        <taxon>Chordata</taxon>
        <taxon>Craniata</taxon>
        <taxon>Vertebrata</taxon>
        <taxon>Euteleostomi</taxon>
        <taxon>Actinopterygii</taxon>
        <taxon>Neopterygii</taxon>
        <taxon>Teleostei</taxon>
        <taxon>Ostariophysi</taxon>
        <taxon>Cypriniformes</taxon>
        <taxon>Cyprinidae</taxon>
        <taxon>Cyprininae</taxon>
        <taxon>Cyprinus</taxon>
    </lineage>
</organism>
<dbReference type="PANTHER" id="PTHR44167:SF32">
    <property type="entry name" value="CBL-INTERACTING SERINE_THREONINE-PROTEIN KINASE 25-LIKE"/>
    <property type="match status" value="1"/>
</dbReference>
<dbReference type="GO" id="GO:0005634">
    <property type="term" value="C:nucleus"/>
    <property type="evidence" value="ECO:0007669"/>
    <property type="project" value="TreeGrafter"/>
</dbReference>
<dbReference type="Pfam" id="PF00069">
    <property type="entry name" value="Pkinase"/>
    <property type="match status" value="1"/>
</dbReference>
<dbReference type="GO" id="GO:0005524">
    <property type="term" value="F:ATP binding"/>
    <property type="evidence" value="ECO:0007669"/>
    <property type="project" value="InterPro"/>
</dbReference>
<protein>
    <submittedName>
        <fullName evidence="2">Receptor-interacting serine/threonine-protein kinase 1-like</fullName>
    </submittedName>
</protein>
<dbReference type="GO" id="GO:0004674">
    <property type="term" value="F:protein serine/threonine kinase activity"/>
    <property type="evidence" value="ECO:0007669"/>
    <property type="project" value="TreeGrafter"/>
</dbReference>
<evidence type="ECO:0000313" key="2">
    <source>
        <dbReference type="RefSeq" id="XP_042597830.1"/>
    </source>
</evidence>
<dbReference type="PROSITE" id="PS50011">
    <property type="entry name" value="PROTEIN_KINASE_DOM"/>
    <property type="match status" value="1"/>
</dbReference>
<dbReference type="KEGG" id="ccar:122140107"/>
<feature type="domain" description="Protein kinase" evidence="1">
    <location>
        <begin position="1"/>
        <end position="80"/>
    </location>
</feature>
<dbReference type="PROSITE" id="PS00108">
    <property type="entry name" value="PROTEIN_KINASE_ST"/>
    <property type="match status" value="1"/>
</dbReference>
<dbReference type="InterPro" id="IPR008271">
    <property type="entry name" value="Ser/Thr_kinase_AS"/>
</dbReference>
<accession>A0A9Q9XA11</accession>
<dbReference type="GeneID" id="122140107"/>
<evidence type="ECO:0000259" key="1">
    <source>
        <dbReference type="PROSITE" id="PS50011"/>
    </source>
</evidence>
<name>A0A9Q9XA11_CYPCA</name>
<sequence length="80" mass="8791">MSSCLLQLTPAVKGTIITGMCEGLLYLHSKDIVHQDLKPDNIMVEHQTHRAVIIDLGLAKFSRNGLTSAENLFSSRDPAE</sequence>
<dbReference type="GO" id="GO:0044773">
    <property type="term" value="P:mitotic DNA damage checkpoint signaling"/>
    <property type="evidence" value="ECO:0007669"/>
    <property type="project" value="TreeGrafter"/>
</dbReference>
<dbReference type="OrthoDB" id="4062651at2759"/>
<dbReference type="InterPro" id="IPR000719">
    <property type="entry name" value="Prot_kinase_dom"/>
</dbReference>
<gene>
    <name evidence="2" type="primary">LOC122140107</name>
</gene>
<dbReference type="RefSeq" id="XP_042597830.1">
    <property type="nucleotide sequence ID" value="XM_042741896.1"/>
</dbReference>
<dbReference type="AlphaFoldDB" id="A0A9Q9XA11"/>
<proteinExistence type="predicted"/>
<reference evidence="2" key="1">
    <citation type="submission" date="2025-08" db="UniProtKB">
        <authorList>
            <consortium name="RefSeq"/>
        </authorList>
    </citation>
    <scope>IDENTIFICATION</scope>
    <source>
        <tissue evidence="2">Muscle</tissue>
    </source>
</reference>
<dbReference type="PANTHER" id="PTHR44167">
    <property type="entry name" value="OVARIAN-SPECIFIC SERINE/THREONINE-PROTEIN KINASE LOK-RELATED"/>
    <property type="match status" value="1"/>
</dbReference>
<dbReference type="Proteomes" id="UP001155660">
    <property type="component" value="Chromosome B16"/>
</dbReference>